<reference evidence="2 3" key="1">
    <citation type="journal article" date="2019" name="Nat. Ecol. Evol.">
        <title>Megaphylogeny resolves global patterns of mushroom evolution.</title>
        <authorList>
            <person name="Varga T."/>
            <person name="Krizsan K."/>
            <person name="Foldi C."/>
            <person name="Dima B."/>
            <person name="Sanchez-Garcia M."/>
            <person name="Sanchez-Ramirez S."/>
            <person name="Szollosi G.J."/>
            <person name="Szarkandi J.G."/>
            <person name="Papp V."/>
            <person name="Albert L."/>
            <person name="Andreopoulos W."/>
            <person name="Angelini C."/>
            <person name="Antonin V."/>
            <person name="Barry K.W."/>
            <person name="Bougher N.L."/>
            <person name="Buchanan P."/>
            <person name="Buyck B."/>
            <person name="Bense V."/>
            <person name="Catcheside P."/>
            <person name="Chovatia M."/>
            <person name="Cooper J."/>
            <person name="Damon W."/>
            <person name="Desjardin D."/>
            <person name="Finy P."/>
            <person name="Geml J."/>
            <person name="Haridas S."/>
            <person name="Hughes K."/>
            <person name="Justo A."/>
            <person name="Karasinski D."/>
            <person name="Kautmanova I."/>
            <person name="Kiss B."/>
            <person name="Kocsube S."/>
            <person name="Kotiranta H."/>
            <person name="LaButti K.M."/>
            <person name="Lechner B.E."/>
            <person name="Liimatainen K."/>
            <person name="Lipzen A."/>
            <person name="Lukacs Z."/>
            <person name="Mihaltcheva S."/>
            <person name="Morgado L.N."/>
            <person name="Niskanen T."/>
            <person name="Noordeloos M.E."/>
            <person name="Ohm R.A."/>
            <person name="Ortiz-Santana B."/>
            <person name="Ovrebo C."/>
            <person name="Racz N."/>
            <person name="Riley R."/>
            <person name="Savchenko A."/>
            <person name="Shiryaev A."/>
            <person name="Soop K."/>
            <person name="Spirin V."/>
            <person name="Szebenyi C."/>
            <person name="Tomsovsky M."/>
            <person name="Tulloss R.E."/>
            <person name="Uehling J."/>
            <person name="Grigoriev I.V."/>
            <person name="Vagvolgyi C."/>
            <person name="Papp T."/>
            <person name="Martin F.M."/>
            <person name="Miettinen O."/>
            <person name="Hibbett D.S."/>
            <person name="Nagy L.G."/>
        </authorList>
    </citation>
    <scope>NUCLEOTIDE SEQUENCE [LARGE SCALE GENOMIC DNA]</scope>
    <source>
        <strain evidence="2 3">CBS 962.96</strain>
    </source>
</reference>
<dbReference type="EMBL" id="ML180684">
    <property type="protein sequence ID" value="THU76849.1"/>
    <property type="molecule type" value="Genomic_DNA"/>
</dbReference>
<proteinExistence type="predicted"/>
<dbReference type="AlphaFoldDB" id="A0A4S8KMR3"/>
<gene>
    <name evidence="2" type="ORF">K435DRAFT_878659</name>
</gene>
<organism evidence="2 3">
    <name type="scientific">Dendrothele bispora (strain CBS 962.96)</name>
    <dbReference type="NCBI Taxonomy" id="1314807"/>
    <lineage>
        <taxon>Eukaryota</taxon>
        <taxon>Fungi</taxon>
        <taxon>Dikarya</taxon>
        <taxon>Basidiomycota</taxon>
        <taxon>Agaricomycotina</taxon>
        <taxon>Agaricomycetes</taxon>
        <taxon>Agaricomycetidae</taxon>
        <taxon>Agaricales</taxon>
        <taxon>Agaricales incertae sedis</taxon>
        <taxon>Dendrothele</taxon>
    </lineage>
</organism>
<dbReference type="OrthoDB" id="3269685at2759"/>
<keyword evidence="3" id="KW-1185">Reference proteome</keyword>
<dbReference type="Proteomes" id="UP000297245">
    <property type="component" value="Unassembled WGS sequence"/>
</dbReference>
<evidence type="ECO:0000313" key="3">
    <source>
        <dbReference type="Proteomes" id="UP000297245"/>
    </source>
</evidence>
<sequence length="248" mass="27270">MSSHRAGGGVPMAERISDKFREYSERRLEKFRYKVWSESTDVFIESLPPTAVLPDTAIKSVLDNFSNILKRKIELAPFVGEFIPIMGKVGALMDELSAVEKELKDMSIGVNLDKRTSTSSSTAQILSEPSTTLSKPTTTTLSSYEAFFASFAGTRQARIHNRIDSEAALQDRTNVSQQHTSLNKEVLAPSSQAKRKRSDTRSDQVGSSKRSKSNKGSSSTAELTTKQSKVAAHPATRTSKVCFVFVLV</sequence>
<name>A0A4S8KMR3_DENBC</name>
<accession>A0A4S8KMR3</accession>
<evidence type="ECO:0000256" key="1">
    <source>
        <dbReference type="SAM" id="MobiDB-lite"/>
    </source>
</evidence>
<feature type="region of interest" description="Disordered" evidence="1">
    <location>
        <begin position="170"/>
        <end position="231"/>
    </location>
</feature>
<evidence type="ECO:0000313" key="2">
    <source>
        <dbReference type="EMBL" id="THU76849.1"/>
    </source>
</evidence>
<protein>
    <submittedName>
        <fullName evidence="2">Uncharacterized protein</fullName>
    </submittedName>
</protein>
<feature type="compositionally biased region" description="Polar residues" evidence="1">
    <location>
        <begin position="171"/>
        <end position="183"/>
    </location>
</feature>